<dbReference type="Proteomes" id="UP000196230">
    <property type="component" value="Unassembled WGS sequence"/>
</dbReference>
<proteinExistence type="predicted"/>
<dbReference type="RefSeq" id="WP_087133585.1">
    <property type="nucleotide sequence ID" value="NZ_FUKP01000017.1"/>
</dbReference>
<accession>A0A1R4IJ65</accession>
<evidence type="ECO:0000313" key="3">
    <source>
        <dbReference type="Proteomes" id="UP000196230"/>
    </source>
</evidence>
<evidence type="ECO:0000313" key="2">
    <source>
        <dbReference type="EMBL" id="SJN19798.1"/>
    </source>
</evidence>
<name>A0A1R4IJ65_9MICC</name>
<feature type="transmembrane region" description="Helical" evidence="1">
    <location>
        <begin position="24"/>
        <end position="49"/>
    </location>
</feature>
<keyword evidence="1" id="KW-1133">Transmembrane helix</keyword>
<keyword evidence="1" id="KW-0812">Transmembrane</keyword>
<feature type="transmembrane region" description="Helical" evidence="1">
    <location>
        <begin position="56"/>
        <end position="74"/>
    </location>
</feature>
<organism evidence="2 3">
    <name type="scientific">Micrococcus lylae</name>
    <dbReference type="NCBI Taxonomy" id="1273"/>
    <lineage>
        <taxon>Bacteria</taxon>
        <taxon>Bacillati</taxon>
        <taxon>Actinomycetota</taxon>
        <taxon>Actinomycetes</taxon>
        <taxon>Micrococcales</taxon>
        <taxon>Micrococcaceae</taxon>
        <taxon>Micrococcus</taxon>
    </lineage>
</organism>
<dbReference type="EMBL" id="FUKP01000017">
    <property type="protein sequence ID" value="SJN19798.1"/>
    <property type="molecule type" value="Genomic_DNA"/>
</dbReference>
<gene>
    <name evidence="2" type="ORF">FM125_02770</name>
</gene>
<reference evidence="2 3" key="1">
    <citation type="submission" date="2017-02" db="EMBL/GenBank/DDBJ databases">
        <authorList>
            <person name="Peterson S.W."/>
        </authorList>
    </citation>
    <scope>NUCLEOTIDE SEQUENCE [LARGE SCALE GENOMIC DNA]</scope>
    <source>
        <strain evidence="2 3">2B3F</strain>
    </source>
</reference>
<protein>
    <submittedName>
        <fullName evidence="2">Short chain fatty acids transporter</fullName>
    </submittedName>
</protein>
<keyword evidence="1" id="KW-0472">Membrane</keyword>
<dbReference type="AlphaFoldDB" id="A0A1R4IJ65"/>
<sequence length="78" mass="8511">MEAPAEGNVFSRAMHPVNTVVERFIPSSLMFTIVLTFLVAILCLLSWLAGIPRTPIQSYLFVFLVAAGFAIPPHPEGP</sequence>
<evidence type="ECO:0000256" key="1">
    <source>
        <dbReference type="SAM" id="Phobius"/>
    </source>
</evidence>